<comment type="similarity">
    <text evidence="1">Belongs to the actin family.</text>
</comment>
<dbReference type="FunFam" id="3.30.420.40:FF:000236">
    <property type="entry name" value="Chromatin remodeling complex subunit (Arp9), putative"/>
    <property type="match status" value="1"/>
</dbReference>
<evidence type="ECO:0000313" key="4">
    <source>
        <dbReference type="Proteomes" id="UP000799757"/>
    </source>
</evidence>
<feature type="compositionally biased region" description="Polar residues" evidence="2">
    <location>
        <begin position="521"/>
        <end position="536"/>
    </location>
</feature>
<evidence type="ECO:0000313" key="3">
    <source>
        <dbReference type="EMBL" id="KAF2797390.1"/>
    </source>
</evidence>
<dbReference type="Proteomes" id="UP000799757">
    <property type="component" value="Unassembled WGS sequence"/>
</dbReference>
<feature type="region of interest" description="Disordered" evidence="2">
    <location>
        <begin position="630"/>
        <end position="650"/>
    </location>
</feature>
<dbReference type="SUPFAM" id="SSF53067">
    <property type="entry name" value="Actin-like ATPase domain"/>
    <property type="match status" value="2"/>
</dbReference>
<dbReference type="EMBL" id="MU001807">
    <property type="protein sequence ID" value="KAF2797390.1"/>
    <property type="molecule type" value="Genomic_DNA"/>
</dbReference>
<dbReference type="InterPro" id="IPR043129">
    <property type="entry name" value="ATPase_NBD"/>
</dbReference>
<organism evidence="3 4">
    <name type="scientific">Melanomma pulvis-pyrius CBS 109.77</name>
    <dbReference type="NCBI Taxonomy" id="1314802"/>
    <lineage>
        <taxon>Eukaryota</taxon>
        <taxon>Fungi</taxon>
        <taxon>Dikarya</taxon>
        <taxon>Ascomycota</taxon>
        <taxon>Pezizomycotina</taxon>
        <taxon>Dothideomycetes</taxon>
        <taxon>Pleosporomycetidae</taxon>
        <taxon>Pleosporales</taxon>
        <taxon>Melanommataceae</taxon>
        <taxon>Melanomma</taxon>
    </lineage>
</organism>
<evidence type="ECO:0008006" key="5">
    <source>
        <dbReference type="Google" id="ProtNLM"/>
    </source>
</evidence>
<reference evidence="3" key="1">
    <citation type="journal article" date="2020" name="Stud. Mycol.">
        <title>101 Dothideomycetes genomes: a test case for predicting lifestyles and emergence of pathogens.</title>
        <authorList>
            <person name="Haridas S."/>
            <person name="Albert R."/>
            <person name="Binder M."/>
            <person name="Bloem J."/>
            <person name="Labutti K."/>
            <person name="Salamov A."/>
            <person name="Andreopoulos B."/>
            <person name="Baker S."/>
            <person name="Barry K."/>
            <person name="Bills G."/>
            <person name="Bluhm B."/>
            <person name="Cannon C."/>
            <person name="Castanera R."/>
            <person name="Culley D."/>
            <person name="Daum C."/>
            <person name="Ezra D."/>
            <person name="Gonzalez J."/>
            <person name="Henrissat B."/>
            <person name="Kuo A."/>
            <person name="Liang C."/>
            <person name="Lipzen A."/>
            <person name="Lutzoni F."/>
            <person name="Magnuson J."/>
            <person name="Mondo S."/>
            <person name="Nolan M."/>
            <person name="Ohm R."/>
            <person name="Pangilinan J."/>
            <person name="Park H.-J."/>
            <person name="Ramirez L."/>
            <person name="Alfaro M."/>
            <person name="Sun H."/>
            <person name="Tritt A."/>
            <person name="Yoshinaga Y."/>
            <person name="Zwiers L.-H."/>
            <person name="Turgeon B."/>
            <person name="Goodwin S."/>
            <person name="Spatafora J."/>
            <person name="Crous P."/>
            <person name="Grigoriev I."/>
        </authorList>
    </citation>
    <scope>NUCLEOTIDE SEQUENCE</scope>
    <source>
        <strain evidence="3">CBS 109.77</strain>
    </source>
</reference>
<dbReference type="Gene3D" id="3.30.420.40">
    <property type="match status" value="2"/>
</dbReference>
<accession>A0A6A6XLI3</accession>
<dbReference type="Pfam" id="PF00022">
    <property type="entry name" value="Actin"/>
    <property type="match status" value="1"/>
</dbReference>
<feature type="region of interest" description="Disordered" evidence="2">
    <location>
        <begin position="51"/>
        <end position="75"/>
    </location>
</feature>
<dbReference type="Gene3D" id="3.90.640.60">
    <property type="match status" value="1"/>
</dbReference>
<feature type="region of interest" description="Disordered" evidence="2">
    <location>
        <begin position="521"/>
        <end position="545"/>
    </location>
</feature>
<dbReference type="AlphaFoldDB" id="A0A6A6XLI3"/>
<gene>
    <name evidence="3" type="ORF">K505DRAFT_298415</name>
</gene>
<dbReference type="SMART" id="SM00268">
    <property type="entry name" value="ACTIN"/>
    <property type="match status" value="1"/>
</dbReference>
<name>A0A6A6XLI3_9PLEO</name>
<dbReference type="OrthoDB" id="74201at2759"/>
<keyword evidence="4" id="KW-1185">Reference proteome</keyword>
<evidence type="ECO:0000256" key="2">
    <source>
        <dbReference type="SAM" id="MobiDB-lite"/>
    </source>
</evidence>
<proteinExistence type="inferred from homology"/>
<protein>
    <recommendedName>
        <fullName evidence="5">Actin-like ATPase domain-containing protein</fullName>
    </recommendedName>
</protein>
<dbReference type="InterPro" id="IPR004000">
    <property type="entry name" value="Actin"/>
</dbReference>
<dbReference type="PANTHER" id="PTHR11937">
    <property type="entry name" value="ACTIN"/>
    <property type="match status" value="1"/>
</dbReference>
<sequence length="650" mass="69175">MPPFKDEQIIIIAPGSETTVAQLGLPESFTPARLRVRSRMFPAEKEGEWEPYKVRRRQENPAAKAGDAQNGVSEGAAKTIVDGEEDEIQYEEDRVSEEGAVWPLQEGKIVNWSCFFALITHVYNTMNPPFHTPILLIAQPAWTPREHEKLTQFFFEKFKTPAFSVMDAALATSWAYGVHTSTVIDVGKDKVDITAISEFIPHTQGRIVALPGCGGEALTQGLLSKLKSKGLNRAMCEQLKKNAICEMLPVGVPIPGTSDSGDLDAITNPAAAASTGALGSGPAAASAIGNIPRGPGADTEVGDDLNAEDNEGVLDVASIVAGGRMEEYIAKIDKQKQEKATAPKKGAGALAAQAKAVKLPNSKREKATFMYEDHALLDTLKGMNLGTKGMADAQAALDEGPQKKGPEVTDGADGEPKSAVEALEAGSATSRTGPIRREIEVGPERFQAGSGGVLEKIADAVHRTISSVSEVNKRSELWDSLIICGNGSRVKGFKDALLSTIQARYIISPSSATIFTSEIPSNISTPTGTGANTPQPQLGPHGGSSQVNPLLLAATTAQNPHLMHPGNPLMGLSTHNSHSSHGQTPTSIKLVKPPEYFPEWKDVGFDESAFLGAQVAAKVIFVVDQGQSKGYMTRPDYNDQGPTGIHDYSL</sequence>
<evidence type="ECO:0000256" key="1">
    <source>
        <dbReference type="RuleBase" id="RU000487"/>
    </source>
</evidence>